<evidence type="ECO:0000313" key="7">
    <source>
        <dbReference type="EMBL" id="KRT78149.1"/>
    </source>
</evidence>
<comment type="subcellular location">
    <subcellularLocation>
        <location evidence="1">Cytoplasm</location>
    </subcellularLocation>
</comment>
<feature type="coiled-coil region" evidence="5">
    <location>
        <begin position="204"/>
        <end position="231"/>
    </location>
</feature>
<keyword evidence="3" id="KW-0963">Cytoplasm</keyword>
<dbReference type="AlphaFoldDB" id="A0A0T6ATF1"/>
<feature type="compositionally biased region" description="Acidic residues" evidence="6">
    <location>
        <begin position="18"/>
        <end position="27"/>
    </location>
</feature>
<sequence>MADPKYADLPGIAHDEPDTYETTDLPESEQTSDFYEEESDAIEKTDLSPADAFNKYKDKTLSANKVDFSDKISRNLCTGYTYELVGQGENETVLQKYQRLQCEMSELLDEVKKIQLQKDEKDVNCLVTAEQVEQALKKLADLKLEDSLGADVVSSITDPQGAQVKKLFSQLERFKAQTSELPESEGGDESGITFQLKYRPEQAHMNQINRLAELERRVHRLEIVLGASNEKLSRLSTITSKGSLLEAAHHLSATASMLDSAQLDHIEGRLTALTQKLEAVGESKKNVSQDVEGDEKIQELYELMKANEYVSKIIPETVERLTALKALHEKGL</sequence>
<dbReference type="InterPro" id="IPR028133">
    <property type="entry name" value="Dynamitin"/>
</dbReference>
<dbReference type="OrthoDB" id="4977at2759"/>
<feature type="region of interest" description="Disordered" evidence="6">
    <location>
        <begin position="1"/>
        <end position="47"/>
    </location>
</feature>
<evidence type="ECO:0000313" key="8">
    <source>
        <dbReference type="Proteomes" id="UP000051574"/>
    </source>
</evidence>
<evidence type="ECO:0000256" key="3">
    <source>
        <dbReference type="ARBA" id="ARBA00022490"/>
    </source>
</evidence>
<dbReference type="GO" id="GO:0005737">
    <property type="term" value="C:cytoplasm"/>
    <property type="evidence" value="ECO:0007669"/>
    <property type="project" value="UniProtKB-SubCell"/>
</dbReference>
<proteinExistence type="inferred from homology"/>
<dbReference type="PANTHER" id="PTHR15346">
    <property type="entry name" value="DYNACTIN SUBUNIT"/>
    <property type="match status" value="1"/>
</dbReference>
<dbReference type="GO" id="GO:0005869">
    <property type="term" value="C:dynactin complex"/>
    <property type="evidence" value="ECO:0007669"/>
    <property type="project" value="InterPro"/>
</dbReference>
<dbReference type="Pfam" id="PF04912">
    <property type="entry name" value="Dynamitin"/>
    <property type="match status" value="1"/>
</dbReference>
<name>A0A0T6ATF1_9SCAR</name>
<organism evidence="7 8">
    <name type="scientific">Oryctes borbonicus</name>
    <dbReference type="NCBI Taxonomy" id="1629725"/>
    <lineage>
        <taxon>Eukaryota</taxon>
        <taxon>Metazoa</taxon>
        <taxon>Ecdysozoa</taxon>
        <taxon>Arthropoda</taxon>
        <taxon>Hexapoda</taxon>
        <taxon>Insecta</taxon>
        <taxon>Pterygota</taxon>
        <taxon>Neoptera</taxon>
        <taxon>Endopterygota</taxon>
        <taxon>Coleoptera</taxon>
        <taxon>Polyphaga</taxon>
        <taxon>Scarabaeiformia</taxon>
        <taxon>Scarabaeidae</taxon>
        <taxon>Dynastinae</taxon>
        <taxon>Oryctes</taxon>
    </lineage>
</organism>
<accession>A0A0T6ATF1</accession>
<evidence type="ECO:0000256" key="4">
    <source>
        <dbReference type="ARBA" id="ARBA00023017"/>
    </source>
</evidence>
<dbReference type="GO" id="GO:0030286">
    <property type="term" value="C:dynein complex"/>
    <property type="evidence" value="ECO:0007669"/>
    <property type="project" value="UniProtKB-KW"/>
</dbReference>
<dbReference type="GO" id="GO:0007017">
    <property type="term" value="P:microtubule-based process"/>
    <property type="evidence" value="ECO:0007669"/>
    <property type="project" value="InterPro"/>
</dbReference>
<keyword evidence="4" id="KW-0243">Dynein</keyword>
<comment type="similarity">
    <text evidence="2">Belongs to the dynactin subunit 2 family.</text>
</comment>
<evidence type="ECO:0000256" key="5">
    <source>
        <dbReference type="SAM" id="Coils"/>
    </source>
</evidence>
<protein>
    <recommendedName>
        <fullName evidence="9">Dynamitin</fullName>
    </recommendedName>
</protein>
<keyword evidence="5" id="KW-0175">Coiled coil</keyword>
<evidence type="ECO:0000256" key="1">
    <source>
        <dbReference type="ARBA" id="ARBA00004496"/>
    </source>
</evidence>
<evidence type="ECO:0000256" key="6">
    <source>
        <dbReference type="SAM" id="MobiDB-lite"/>
    </source>
</evidence>
<dbReference type="Proteomes" id="UP000051574">
    <property type="component" value="Unassembled WGS sequence"/>
</dbReference>
<evidence type="ECO:0000256" key="2">
    <source>
        <dbReference type="ARBA" id="ARBA00006176"/>
    </source>
</evidence>
<comment type="caution">
    <text evidence="7">The sequence shown here is derived from an EMBL/GenBank/DDBJ whole genome shotgun (WGS) entry which is preliminary data.</text>
</comment>
<reference evidence="7 8" key="1">
    <citation type="submission" date="2015-09" db="EMBL/GenBank/DDBJ databases">
        <title>Draft genome of the scarab beetle Oryctes borbonicus.</title>
        <authorList>
            <person name="Meyer J.M."/>
            <person name="Markov G.V."/>
            <person name="Baskaran P."/>
            <person name="Herrmann M."/>
            <person name="Sommer R.J."/>
            <person name="Roedelsperger C."/>
        </authorList>
    </citation>
    <scope>NUCLEOTIDE SEQUENCE [LARGE SCALE GENOMIC DNA]</scope>
    <source>
        <strain evidence="7">OB123</strain>
        <tissue evidence="7">Whole animal</tissue>
    </source>
</reference>
<gene>
    <name evidence="7" type="ORF">AMK59_8100</name>
</gene>
<evidence type="ECO:0008006" key="9">
    <source>
        <dbReference type="Google" id="ProtNLM"/>
    </source>
</evidence>
<dbReference type="EMBL" id="LJIG01022902">
    <property type="protein sequence ID" value="KRT78149.1"/>
    <property type="molecule type" value="Genomic_DNA"/>
</dbReference>
<keyword evidence="8" id="KW-1185">Reference proteome</keyword>
<feature type="coiled-coil region" evidence="5">
    <location>
        <begin position="90"/>
        <end position="117"/>
    </location>
</feature>